<evidence type="ECO:0000313" key="6">
    <source>
        <dbReference type="Proteomes" id="UP000319908"/>
    </source>
</evidence>
<sequence>MTAKHDNETLFQPLRIGAIELPHRIVMAPLTRVRATDRVPNALMEEYYCQRSSAALIISEATAISEQGYGWHGAPGIYTAEHVEGWKRIADSVHASGGRMFLQLWHMGRVSHPDYQGGRLPVGPSPIAATGEAHTPTGKKPYVVPQALSAKEIARVIDDYAEATGRARDAGFDGVEIHGANGYLIDQFLRDSANQRTDQYGGSIENRLRFLREVVTAVTDVWSADRTGVRLSPTMSGNGMADSDPIELYSRAARMLNRFQLAYLHIAEAIRPGRLFNADAPRVTPSIRAEFEGVLFANGGYEKSTAANAVRTGEADAVVFGQKFIANPDLPARLRDDAPLNEPEVATYYAPGAHGYTDYPSLVRS</sequence>
<name>A0A5C6C728_9BACT</name>
<keyword evidence="6" id="KW-1185">Reference proteome</keyword>
<dbReference type="OrthoDB" id="9772736at2"/>
<dbReference type="AlphaFoldDB" id="A0A5C6C728"/>
<evidence type="ECO:0000256" key="1">
    <source>
        <dbReference type="ARBA" id="ARBA00001917"/>
    </source>
</evidence>
<gene>
    <name evidence="5" type="primary">nemA_2</name>
    <name evidence="5" type="ORF">Poly21_21010</name>
</gene>
<dbReference type="GO" id="GO:0005829">
    <property type="term" value="C:cytosol"/>
    <property type="evidence" value="ECO:0007669"/>
    <property type="project" value="UniProtKB-ARBA"/>
</dbReference>
<organism evidence="5 6">
    <name type="scientific">Allorhodopirellula heiligendammensis</name>
    <dbReference type="NCBI Taxonomy" id="2714739"/>
    <lineage>
        <taxon>Bacteria</taxon>
        <taxon>Pseudomonadati</taxon>
        <taxon>Planctomycetota</taxon>
        <taxon>Planctomycetia</taxon>
        <taxon>Pirellulales</taxon>
        <taxon>Pirellulaceae</taxon>
        <taxon>Allorhodopirellula</taxon>
    </lineage>
</organism>
<evidence type="ECO:0000256" key="3">
    <source>
        <dbReference type="ARBA" id="ARBA00023002"/>
    </source>
</evidence>
<evidence type="ECO:0000259" key="4">
    <source>
        <dbReference type="Pfam" id="PF00724"/>
    </source>
</evidence>
<reference evidence="5 6" key="1">
    <citation type="journal article" date="2020" name="Antonie Van Leeuwenhoek">
        <title>Rhodopirellula heiligendammensis sp. nov., Rhodopirellula pilleata sp. nov., and Rhodopirellula solitaria sp. nov. isolated from natural or artificial marine surfaces in Northern Germany and California, USA, and emended description of the genus Rhodopirellula.</title>
        <authorList>
            <person name="Kallscheuer N."/>
            <person name="Wiegand S."/>
            <person name="Jogler M."/>
            <person name="Boedeker C."/>
            <person name="Peeters S.H."/>
            <person name="Rast P."/>
            <person name="Heuer A."/>
            <person name="Jetten M.S.M."/>
            <person name="Rohde M."/>
            <person name="Jogler C."/>
        </authorList>
    </citation>
    <scope>NUCLEOTIDE SEQUENCE [LARGE SCALE GENOMIC DNA]</scope>
    <source>
        <strain evidence="5 6">Poly21</strain>
    </source>
</reference>
<keyword evidence="3 5" id="KW-0560">Oxidoreductase</keyword>
<dbReference type="InterPro" id="IPR045247">
    <property type="entry name" value="Oye-like"/>
</dbReference>
<dbReference type="Proteomes" id="UP000319908">
    <property type="component" value="Unassembled WGS sequence"/>
</dbReference>
<dbReference type="RefSeq" id="WP_146406630.1">
    <property type="nucleotide sequence ID" value="NZ_SJPU01000001.1"/>
</dbReference>
<protein>
    <submittedName>
        <fullName evidence="5">N-ethylmaleimide reductase</fullName>
        <ecNumber evidence="5">1.-.-.-</ecNumber>
    </submittedName>
</protein>
<comment type="cofactor">
    <cofactor evidence="1">
        <name>FMN</name>
        <dbReference type="ChEBI" id="CHEBI:58210"/>
    </cofactor>
</comment>
<feature type="domain" description="NADH:flavin oxidoreductase/NADH oxidase N-terminal" evidence="4">
    <location>
        <begin position="10"/>
        <end position="340"/>
    </location>
</feature>
<dbReference type="GO" id="GO:0010181">
    <property type="term" value="F:FMN binding"/>
    <property type="evidence" value="ECO:0007669"/>
    <property type="project" value="InterPro"/>
</dbReference>
<evidence type="ECO:0000256" key="2">
    <source>
        <dbReference type="ARBA" id="ARBA00005979"/>
    </source>
</evidence>
<proteinExistence type="inferred from homology"/>
<dbReference type="EC" id="1.-.-.-" evidence="5"/>
<accession>A0A5C6C728</accession>
<dbReference type="EMBL" id="SJPU01000001">
    <property type="protein sequence ID" value="TWU19922.1"/>
    <property type="molecule type" value="Genomic_DNA"/>
</dbReference>
<comment type="similarity">
    <text evidence="2">Belongs to the NADH:flavin oxidoreductase/NADH oxidase family.</text>
</comment>
<evidence type="ECO:0000313" key="5">
    <source>
        <dbReference type="EMBL" id="TWU19922.1"/>
    </source>
</evidence>
<dbReference type="SUPFAM" id="SSF51395">
    <property type="entry name" value="FMN-linked oxidoreductases"/>
    <property type="match status" value="1"/>
</dbReference>
<dbReference type="InterPro" id="IPR001155">
    <property type="entry name" value="OxRdtase_FMN_N"/>
</dbReference>
<dbReference type="InterPro" id="IPR013785">
    <property type="entry name" value="Aldolase_TIM"/>
</dbReference>
<dbReference type="PANTHER" id="PTHR22893">
    <property type="entry name" value="NADH OXIDOREDUCTASE-RELATED"/>
    <property type="match status" value="1"/>
</dbReference>
<comment type="caution">
    <text evidence="5">The sequence shown here is derived from an EMBL/GenBank/DDBJ whole genome shotgun (WGS) entry which is preliminary data.</text>
</comment>
<dbReference type="Gene3D" id="3.20.20.70">
    <property type="entry name" value="Aldolase class I"/>
    <property type="match status" value="1"/>
</dbReference>
<dbReference type="CDD" id="cd02933">
    <property type="entry name" value="OYE_like_FMN"/>
    <property type="match status" value="1"/>
</dbReference>
<dbReference type="PANTHER" id="PTHR22893:SF91">
    <property type="entry name" value="NADPH DEHYDROGENASE 2-RELATED"/>
    <property type="match status" value="1"/>
</dbReference>
<dbReference type="Pfam" id="PF00724">
    <property type="entry name" value="Oxidored_FMN"/>
    <property type="match status" value="1"/>
</dbReference>
<dbReference type="FunFam" id="3.20.20.70:FF:000059">
    <property type="entry name" value="N-ethylmaleimide reductase, FMN-linked"/>
    <property type="match status" value="1"/>
</dbReference>
<dbReference type="GO" id="GO:0016628">
    <property type="term" value="F:oxidoreductase activity, acting on the CH-CH group of donors, NAD or NADP as acceptor"/>
    <property type="evidence" value="ECO:0007669"/>
    <property type="project" value="UniProtKB-ARBA"/>
</dbReference>